<comment type="caution">
    <text evidence="2">The sequence shown here is derived from an EMBL/GenBank/DDBJ whole genome shotgun (WGS) entry which is preliminary data.</text>
</comment>
<feature type="region of interest" description="Disordered" evidence="1">
    <location>
        <begin position="1"/>
        <end position="150"/>
    </location>
</feature>
<dbReference type="EMBL" id="JANBUO010003426">
    <property type="protein sequence ID" value="KAJ2790912.1"/>
    <property type="molecule type" value="Genomic_DNA"/>
</dbReference>
<feature type="compositionally biased region" description="Low complexity" evidence="1">
    <location>
        <begin position="79"/>
        <end position="93"/>
    </location>
</feature>
<evidence type="ECO:0000256" key="1">
    <source>
        <dbReference type="SAM" id="MobiDB-lite"/>
    </source>
</evidence>
<sequence>MNRTEHSTPLTYGSDTQPSGARSNGLLGKMFRKGPSKQPKLNPVGISSKDFFSSGPRSAPAPAPGDYAASRSTKLARKLSALSPALAQSAVPAGSLSDGDGDSEPGDQPQPHTPSGRDEARRRRPSMLRLDAAAPADDEKSSGRKRRGSLWRAKLGFTNVRRPETRRQRHQSFDSNAIDIAAHPRIFAESPLVSLPAAAPTSALARSSSQLLADSLLGAAPHSATPAAGLAAIDRDFLLTIQRNSALEAR</sequence>
<evidence type="ECO:0000313" key="2">
    <source>
        <dbReference type="EMBL" id="KAJ2790912.1"/>
    </source>
</evidence>
<feature type="non-terminal residue" evidence="2">
    <location>
        <position position="250"/>
    </location>
</feature>
<keyword evidence="3" id="KW-1185">Reference proteome</keyword>
<dbReference type="OrthoDB" id="5586432at2759"/>
<dbReference type="Proteomes" id="UP001140094">
    <property type="component" value="Unassembled WGS sequence"/>
</dbReference>
<dbReference type="AlphaFoldDB" id="A0A9W8HNH5"/>
<reference evidence="2" key="1">
    <citation type="submission" date="2022-07" db="EMBL/GenBank/DDBJ databases">
        <title>Phylogenomic reconstructions and comparative analyses of Kickxellomycotina fungi.</title>
        <authorList>
            <person name="Reynolds N.K."/>
            <person name="Stajich J.E."/>
            <person name="Barry K."/>
            <person name="Grigoriev I.V."/>
            <person name="Crous P."/>
            <person name="Smith M.E."/>
        </authorList>
    </citation>
    <scope>NUCLEOTIDE SEQUENCE</scope>
    <source>
        <strain evidence="2">NRRL 1565</strain>
    </source>
</reference>
<evidence type="ECO:0000313" key="3">
    <source>
        <dbReference type="Proteomes" id="UP001140094"/>
    </source>
</evidence>
<proteinExistence type="predicted"/>
<organism evidence="2 3">
    <name type="scientific">Coemansia guatemalensis</name>
    <dbReference type="NCBI Taxonomy" id="2761395"/>
    <lineage>
        <taxon>Eukaryota</taxon>
        <taxon>Fungi</taxon>
        <taxon>Fungi incertae sedis</taxon>
        <taxon>Zoopagomycota</taxon>
        <taxon>Kickxellomycotina</taxon>
        <taxon>Kickxellomycetes</taxon>
        <taxon>Kickxellales</taxon>
        <taxon>Kickxellaceae</taxon>
        <taxon>Coemansia</taxon>
    </lineage>
</organism>
<feature type="compositionally biased region" description="Polar residues" evidence="1">
    <location>
        <begin position="7"/>
        <end position="22"/>
    </location>
</feature>
<protein>
    <submittedName>
        <fullName evidence="2">Uncharacterized protein</fullName>
    </submittedName>
</protein>
<gene>
    <name evidence="2" type="ORF">H4R20_006934</name>
</gene>
<name>A0A9W8HNH5_9FUNG</name>
<accession>A0A9W8HNH5</accession>